<proteinExistence type="predicted"/>
<gene>
    <name evidence="3" type="ORF">BRE01_62420</name>
</gene>
<feature type="region of interest" description="Disordered" evidence="1">
    <location>
        <begin position="32"/>
        <end position="57"/>
    </location>
</feature>
<evidence type="ECO:0000313" key="3">
    <source>
        <dbReference type="EMBL" id="GED72540.1"/>
    </source>
</evidence>
<evidence type="ECO:0000313" key="4">
    <source>
        <dbReference type="Proteomes" id="UP000319578"/>
    </source>
</evidence>
<dbReference type="Proteomes" id="UP000319578">
    <property type="component" value="Unassembled WGS sequence"/>
</dbReference>
<evidence type="ECO:0000256" key="1">
    <source>
        <dbReference type="SAM" id="MobiDB-lite"/>
    </source>
</evidence>
<protein>
    <submittedName>
        <fullName evidence="3">Uncharacterized protein</fullName>
    </submittedName>
</protein>
<keyword evidence="2" id="KW-0812">Transmembrane</keyword>
<reference evidence="3 4" key="1">
    <citation type="submission" date="2019-06" db="EMBL/GenBank/DDBJ databases">
        <title>Whole genome shotgun sequence of Brevibacillus reuszeri NBRC 15719.</title>
        <authorList>
            <person name="Hosoyama A."/>
            <person name="Uohara A."/>
            <person name="Ohji S."/>
            <person name="Ichikawa N."/>
        </authorList>
    </citation>
    <scope>NUCLEOTIDE SEQUENCE [LARGE SCALE GENOMIC DNA]</scope>
    <source>
        <strain evidence="3 4">NBRC 15719</strain>
    </source>
</reference>
<keyword evidence="2" id="KW-1133">Transmembrane helix</keyword>
<name>A0ABQ0TXF1_9BACL</name>
<sequence>MDAQTFYIISTISVILIGYKTVLEIEKLLHERKKRKEEEKNSKKTQKHQRPTKTRKR</sequence>
<comment type="caution">
    <text evidence="3">The sequence shown here is derived from an EMBL/GenBank/DDBJ whole genome shotgun (WGS) entry which is preliminary data.</text>
</comment>
<dbReference type="EMBL" id="BJON01000031">
    <property type="protein sequence ID" value="GED72540.1"/>
    <property type="molecule type" value="Genomic_DNA"/>
</dbReference>
<keyword evidence="4" id="KW-1185">Reference proteome</keyword>
<feature type="compositionally biased region" description="Basic residues" evidence="1">
    <location>
        <begin position="43"/>
        <end position="57"/>
    </location>
</feature>
<organism evidence="3 4">
    <name type="scientific">Brevibacillus reuszeri</name>
    <dbReference type="NCBI Taxonomy" id="54915"/>
    <lineage>
        <taxon>Bacteria</taxon>
        <taxon>Bacillati</taxon>
        <taxon>Bacillota</taxon>
        <taxon>Bacilli</taxon>
        <taxon>Bacillales</taxon>
        <taxon>Paenibacillaceae</taxon>
        <taxon>Brevibacillus</taxon>
    </lineage>
</organism>
<accession>A0ABQ0TXF1</accession>
<evidence type="ECO:0000256" key="2">
    <source>
        <dbReference type="SAM" id="Phobius"/>
    </source>
</evidence>
<keyword evidence="2" id="KW-0472">Membrane</keyword>
<feature type="transmembrane region" description="Helical" evidence="2">
    <location>
        <begin position="6"/>
        <end position="25"/>
    </location>
</feature>